<dbReference type="RefSeq" id="WP_203987682.1">
    <property type="nucleotide sequence ID" value="NZ_BOOU01000052.1"/>
</dbReference>
<dbReference type="InterPro" id="IPR036116">
    <property type="entry name" value="FN3_sf"/>
</dbReference>
<gene>
    <name evidence="4" type="ORF">Sru01_36970</name>
</gene>
<keyword evidence="2" id="KW-1133">Transmembrane helix</keyword>
<feature type="chain" id="PRO_5037985910" description="Fibronectin type-III domain-containing protein" evidence="3">
    <location>
        <begin position="27"/>
        <end position="247"/>
    </location>
</feature>
<evidence type="ECO:0008006" key="6">
    <source>
        <dbReference type="Google" id="ProtNLM"/>
    </source>
</evidence>
<evidence type="ECO:0000313" key="4">
    <source>
        <dbReference type="EMBL" id="GII78715.1"/>
    </source>
</evidence>
<evidence type="ECO:0000313" key="5">
    <source>
        <dbReference type="Proteomes" id="UP000655287"/>
    </source>
</evidence>
<dbReference type="GO" id="GO:0005975">
    <property type="term" value="P:carbohydrate metabolic process"/>
    <property type="evidence" value="ECO:0007669"/>
    <property type="project" value="UniProtKB-ARBA"/>
</dbReference>
<accession>A0A919R5L1</accession>
<dbReference type="Proteomes" id="UP000655287">
    <property type="component" value="Unassembled WGS sequence"/>
</dbReference>
<dbReference type="AlphaFoldDB" id="A0A919R5L1"/>
<evidence type="ECO:0000256" key="1">
    <source>
        <dbReference type="SAM" id="MobiDB-lite"/>
    </source>
</evidence>
<protein>
    <recommendedName>
        <fullName evidence="6">Fibronectin type-III domain-containing protein</fullName>
    </recommendedName>
</protein>
<dbReference type="EMBL" id="BOOU01000052">
    <property type="protein sequence ID" value="GII78715.1"/>
    <property type="molecule type" value="Genomic_DNA"/>
</dbReference>
<keyword evidence="5" id="KW-1185">Reference proteome</keyword>
<reference evidence="4" key="1">
    <citation type="submission" date="2021-01" db="EMBL/GenBank/DDBJ databases">
        <title>Whole genome shotgun sequence of Sphaerisporangium rufum NBRC 109079.</title>
        <authorList>
            <person name="Komaki H."/>
            <person name="Tamura T."/>
        </authorList>
    </citation>
    <scope>NUCLEOTIDE SEQUENCE</scope>
    <source>
        <strain evidence="4">NBRC 109079</strain>
    </source>
</reference>
<keyword evidence="2" id="KW-0472">Membrane</keyword>
<dbReference type="Gene3D" id="2.60.40.10">
    <property type="entry name" value="Immunoglobulins"/>
    <property type="match status" value="1"/>
</dbReference>
<name>A0A919R5L1_9ACTN</name>
<keyword evidence="3" id="KW-0732">Signal</keyword>
<evidence type="ECO:0000256" key="3">
    <source>
        <dbReference type="SAM" id="SignalP"/>
    </source>
</evidence>
<feature type="region of interest" description="Disordered" evidence="1">
    <location>
        <begin position="57"/>
        <end position="89"/>
    </location>
</feature>
<proteinExistence type="predicted"/>
<comment type="caution">
    <text evidence="4">The sequence shown here is derived from an EMBL/GenBank/DDBJ whole genome shotgun (WGS) entry which is preliminary data.</text>
</comment>
<organism evidence="4 5">
    <name type="scientific">Sphaerisporangium rufum</name>
    <dbReference type="NCBI Taxonomy" id="1381558"/>
    <lineage>
        <taxon>Bacteria</taxon>
        <taxon>Bacillati</taxon>
        <taxon>Actinomycetota</taxon>
        <taxon>Actinomycetes</taxon>
        <taxon>Streptosporangiales</taxon>
        <taxon>Streptosporangiaceae</taxon>
        <taxon>Sphaerisporangium</taxon>
    </lineage>
</organism>
<feature type="transmembrane region" description="Helical" evidence="2">
    <location>
        <begin position="217"/>
        <end position="238"/>
    </location>
</feature>
<dbReference type="InterPro" id="IPR013783">
    <property type="entry name" value="Ig-like_fold"/>
</dbReference>
<keyword evidence="2" id="KW-0812">Transmembrane</keyword>
<feature type="signal peptide" evidence="3">
    <location>
        <begin position="1"/>
        <end position="26"/>
    </location>
</feature>
<dbReference type="SUPFAM" id="SSF49265">
    <property type="entry name" value="Fibronectin type III"/>
    <property type="match status" value="1"/>
</dbReference>
<sequence>MNVKIVIPAVLAAAVGGAALTGAAAAATVPPAGAPERAPVQPYPPVPVPVVMTLSASSGGGGGGTAASVADDDDGEATTTANLEWTPGPPGTDSYDIYRAASPFTLIATVPGRVLSYLDSGLAPRIRYHYYILARDAAGEPLGRSNVAELTKPNRTFVIVESGHKVWFETGEVDRRGGGGYGRDAYGRDGYGYGGGDFGGPGRYRAEGGLPFTGAPIAMYAGLGGVLVLTGGAAVVVARRRRAARAR</sequence>
<evidence type="ECO:0000256" key="2">
    <source>
        <dbReference type="SAM" id="Phobius"/>
    </source>
</evidence>